<organism evidence="1 2">
    <name type="scientific">endosymbiont of Galathealinum brachiosum</name>
    <dbReference type="NCBI Taxonomy" id="2200906"/>
    <lineage>
        <taxon>Bacteria</taxon>
        <taxon>Pseudomonadati</taxon>
        <taxon>Pseudomonadota</taxon>
        <taxon>Gammaproteobacteria</taxon>
        <taxon>sulfur-oxidizing symbionts</taxon>
    </lineage>
</organism>
<reference evidence="1 2" key="1">
    <citation type="journal article" date="2018" name="ISME J.">
        <title>Endosymbiont genomes yield clues of tubeworm success.</title>
        <authorList>
            <person name="Li Y."/>
            <person name="Liles M.R."/>
            <person name="Halanych K.M."/>
        </authorList>
    </citation>
    <scope>NUCLEOTIDE SEQUENCE [LARGE SCALE GENOMIC DNA]</scope>
    <source>
        <strain evidence="1">A1464</strain>
    </source>
</reference>
<dbReference type="PROSITE" id="PS51318">
    <property type="entry name" value="TAT"/>
    <property type="match status" value="1"/>
</dbReference>
<dbReference type="Proteomes" id="UP000254266">
    <property type="component" value="Unassembled WGS sequence"/>
</dbReference>
<proteinExistence type="predicted"/>
<name>A0A370D8D4_9GAMM</name>
<gene>
    <name evidence="1" type="ORF">DIZ80_13685</name>
</gene>
<dbReference type="InterPro" id="IPR006311">
    <property type="entry name" value="TAT_signal"/>
</dbReference>
<evidence type="ECO:0008006" key="3">
    <source>
        <dbReference type="Google" id="ProtNLM"/>
    </source>
</evidence>
<keyword evidence="2" id="KW-1185">Reference proteome</keyword>
<protein>
    <recommendedName>
        <fullName evidence="3">FecR protein domain-containing protein</fullName>
    </recommendedName>
</protein>
<dbReference type="AlphaFoldDB" id="A0A370D8D4"/>
<comment type="caution">
    <text evidence="1">The sequence shown here is derived from an EMBL/GenBank/DDBJ whole genome shotgun (WGS) entry which is preliminary data.</text>
</comment>
<evidence type="ECO:0000313" key="2">
    <source>
        <dbReference type="Proteomes" id="UP000254266"/>
    </source>
</evidence>
<dbReference type="EMBL" id="QFXC01000013">
    <property type="protein sequence ID" value="RDH81163.1"/>
    <property type="molecule type" value="Genomic_DNA"/>
</dbReference>
<sequence length="230" mass="25189">MCSNNGCNSQRRHFLIKSLTGGALAATSTMLPLSAWSLSNIPKDLLPGKSVFDFRGDVKVDGHKVNPFTFVTSKSTIETGRNSHIIFAVGEDAFVLRSDSKMELTGDIDFLSGIRIISGKLLSVFGKRPEKKQLTLNTQTATIGIRGTGVYIEAEEEKTYACCCYGSIETSATSTDETETVVSTHHAPKYIYKEPQNGKCIIETGMLNHTDVELALLEALVKRKVPESFF</sequence>
<accession>A0A370D8D4</accession>
<evidence type="ECO:0000313" key="1">
    <source>
        <dbReference type="EMBL" id="RDH81163.1"/>
    </source>
</evidence>